<evidence type="ECO:0000313" key="3">
    <source>
        <dbReference type="Proteomes" id="UP001642464"/>
    </source>
</evidence>
<dbReference type="SUPFAM" id="SSF50156">
    <property type="entry name" value="PDZ domain-like"/>
    <property type="match status" value="1"/>
</dbReference>
<dbReference type="PROSITE" id="PS50106">
    <property type="entry name" value="PDZ"/>
    <property type="match status" value="1"/>
</dbReference>
<proteinExistence type="predicted"/>
<reference evidence="2 3" key="1">
    <citation type="submission" date="2024-02" db="EMBL/GenBank/DDBJ databases">
        <authorList>
            <person name="Chen Y."/>
            <person name="Shah S."/>
            <person name="Dougan E. K."/>
            <person name="Thang M."/>
            <person name="Chan C."/>
        </authorList>
    </citation>
    <scope>NUCLEOTIDE SEQUENCE [LARGE SCALE GENOMIC DNA]</scope>
</reference>
<evidence type="ECO:0000313" key="2">
    <source>
        <dbReference type="EMBL" id="CAK9062235.1"/>
    </source>
</evidence>
<organism evidence="2 3">
    <name type="scientific">Durusdinium trenchii</name>
    <dbReference type="NCBI Taxonomy" id="1381693"/>
    <lineage>
        <taxon>Eukaryota</taxon>
        <taxon>Sar</taxon>
        <taxon>Alveolata</taxon>
        <taxon>Dinophyceae</taxon>
        <taxon>Suessiales</taxon>
        <taxon>Symbiodiniaceae</taxon>
        <taxon>Durusdinium</taxon>
    </lineage>
</organism>
<feature type="domain" description="PDZ" evidence="1">
    <location>
        <begin position="46"/>
        <end position="128"/>
    </location>
</feature>
<comment type="caution">
    <text evidence="2">The sequence shown here is derived from an EMBL/GenBank/DDBJ whole genome shotgun (WGS) entry which is preliminary data.</text>
</comment>
<evidence type="ECO:0000259" key="1">
    <source>
        <dbReference type="PROSITE" id="PS50106"/>
    </source>
</evidence>
<dbReference type="InterPro" id="IPR001478">
    <property type="entry name" value="PDZ"/>
</dbReference>
<dbReference type="Proteomes" id="UP001642464">
    <property type="component" value="Unassembled WGS sequence"/>
</dbReference>
<protein>
    <recommendedName>
        <fullName evidence="1">PDZ domain-containing protein</fullName>
    </recommendedName>
</protein>
<dbReference type="Gene3D" id="2.30.42.10">
    <property type="match status" value="1"/>
</dbReference>
<accession>A0ABP0NEM8</accession>
<gene>
    <name evidence="2" type="ORF">SCF082_LOCUS32473</name>
</gene>
<sequence length="215" mass="23943">MWCCCATEEQDKQFDVGDDGSRRPPMVEVQKTFADDDEAEGAAVFTASLSRNHGLLGLSVDRSDTNCVVIRDVTGGAAGAWNQLMPHKEIRTYDQVLEVNGELVNGDDIARKLEADAQEIVLKFRRPEERKVVLEKPGRLGIDVNYRKTSVKPWIASISPGLVADWNKENPDIAALPHDRITAVNEVAGNIDTILEKLRSPDKRLVLTVMHYEAY</sequence>
<dbReference type="EMBL" id="CAXAMM010028114">
    <property type="protein sequence ID" value="CAK9062235.1"/>
    <property type="molecule type" value="Genomic_DNA"/>
</dbReference>
<name>A0ABP0NEM8_9DINO</name>
<keyword evidence="3" id="KW-1185">Reference proteome</keyword>
<dbReference type="InterPro" id="IPR036034">
    <property type="entry name" value="PDZ_sf"/>
</dbReference>